<dbReference type="OrthoDB" id="418748at2759"/>
<dbReference type="PANTHER" id="PTHR23227:SF67">
    <property type="entry name" value="CRANIOFACIAL DEVELOPMENT PROTEIN 2-LIKE"/>
    <property type="match status" value="1"/>
</dbReference>
<dbReference type="Pfam" id="PF03372">
    <property type="entry name" value="Exo_endo_phos"/>
    <property type="match status" value="1"/>
</dbReference>
<evidence type="ECO:0000313" key="3">
    <source>
        <dbReference type="EMBL" id="CAG9566563.1"/>
    </source>
</evidence>
<dbReference type="EMBL" id="CAKASE010000057">
    <property type="protein sequence ID" value="CAG9566563.1"/>
    <property type="molecule type" value="Genomic_DNA"/>
</dbReference>
<dbReference type="InterPro" id="IPR027124">
    <property type="entry name" value="Swc5/CFDP1/2"/>
</dbReference>
<protein>
    <submittedName>
        <fullName evidence="3">(African queen) hypothetical protein</fullName>
    </submittedName>
</protein>
<sequence length="228" mass="25355">MDRQDKELGTARASPLNDAQAHRPKPVTSGQGLPCQVRARLKTRVPKRKLRFATWNIGSLTGRCRELADVLMRRRVQCAFLQETRWKGNKSRNIGQGYRLIYTGSPSGKAGVAVVLSEELQNGLLEVDRRCDRLMRVRVLIEGVITNLISAYTPQAGCSGSEKESFWEQLEEVLRAIPAAEVIIVGGDLNGHVGRAADTYERVHGGFGYGRRNAEGEKLFSEPVLRLI</sequence>
<dbReference type="InterPro" id="IPR036691">
    <property type="entry name" value="Endo/exonu/phosph_ase_sf"/>
</dbReference>
<dbReference type="CDD" id="cd09076">
    <property type="entry name" value="L1-EN"/>
    <property type="match status" value="1"/>
</dbReference>
<name>A0A8J2QUE8_9NEOP</name>
<gene>
    <name evidence="3" type="ORF">DCHRY22_LOCUS7181</name>
</gene>
<dbReference type="Proteomes" id="UP000789524">
    <property type="component" value="Unassembled WGS sequence"/>
</dbReference>
<dbReference type="Gene3D" id="3.60.10.10">
    <property type="entry name" value="Endonuclease/exonuclease/phosphatase"/>
    <property type="match status" value="1"/>
</dbReference>
<reference evidence="3" key="1">
    <citation type="submission" date="2021-09" db="EMBL/GenBank/DDBJ databases">
        <authorList>
            <person name="Martin H S."/>
        </authorList>
    </citation>
    <scope>NUCLEOTIDE SEQUENCE</scope>
</reference>
<comment type="caution">
    <text evidence="3">The sequence shown here is derived from an EMBL/GenBank/DDBJ whole genome shotgun (WGS) entry which is preliminary data.</text>
</comment>
<keyword evidence="4" id="KW-1185">Reference proteome</keyword>
<proteinExistence type="predicted"/>
<evidence type="ECO:0000313" key="4">
    <source>
        <dbReference type="Proteomes" id="UP000789524"/>
    </source>
</evidence>
<dbReference type="AlphaFoldDB" id="A0A8J2QUE8"/>
<accession>A0A8J2QUE8</accession>
<dbReference type="PANTHER" id="PTHR23227">
    <property type="entry name" value="BUCENTAUR RELATED"/>
    <property type="match status" value="1"/>
</dbReference>
<dbReference type="GO" id="GO:0003824">
    <property type="term" value="F:catalytic activity"/>
    <property type="evidence" value="ECO:0007669"/>
    <property type="project" value="InterPro"/>
</dbReference>
<feature type="domain" description="Endonuclease/exonuclease/phosphatase" evidence="2">
    <location>
        <begin position="53"/>
        <end position="191"/>
    </location>
</feature>
<dbReference type="SUPFAM" id="SSF56219">
    <property type="entry name" value="DNase I-like"/>
    <property type="match status" value="1"/>
</dbReference>
<feature type="region of interest" description="Disordered" evidence="1">
    <location>
        <begin position="1"/>
        <end position="34"/>
    </location>
</feature>
<evidence type="ECO:0000259" key="2">
    <source>
        <dbReference type="Pfam" id="PF03372"/>
    </source>
</evidence>
<evidence type="ECO:0000256" key="1">
    <source>
        <dbReference type="SAM" id="MobiDB-lite"/>
    </source>
</evidence>
<dbReference type="InterPro" id="IPR005135">
    <property type="entry name" value="Endo/exonuclease/phosphatase"/>
</dbReference>
<organism evidence="3 4">
    <name type="scientific">Danaus chrysippus</name>
    <name type="common">African queen</name>
    <dbReference type="NCBI Taxonomy" id="151541"/>
    <lineage>
        <taxon>Eukaryota</taxon>
        <taxon>Metazoa</taxon>
        <taxon>Ecdysozoa</taxon>
        <taxon>Arthropoda</taxon>
        <taxon>Hexapoda</taxon>
        <taxon>Insecta</taxon>
        <taxon>Pterygota</taxon>
        <taxon>Neoptera</taxon>
        <taxon>Endopterygota</taxon>
        <taxon>Lepidoptera</taxon>
        <taxon>Glossata</taxon>
        <taxon>Ditrysia</taxon>
        <taxon>Papilionoidea</taxon>
        <taxon>Nymphalidae</taxon>
        <taxon>Danainae</taxon>
        <taxon>Danaini</taxon>
        <taxon>Danaina</taxon>
        <taxon>Danaus</taxon>
        <taxon>Anosia</taxon>
    </lineage>
</organism>